<dbReference type="RefSeq" id="WP_012162481.1">
    <property type="nucleotide sequence ID" value="NC_009925.1"/>
</dbReference>
<keyword evidence="5" id="KW-0902">Two-component regulatory system</keyword>
<evidence type="ECO:0000256" key="4">
    <source>
        <dbReference type="ARBA" id="ARBA00022777"/>
    </source>
</evidence>
<feature type="transmembrane region" description="Helical" evidence="7">
    <location>
        <begin position="28"/>
        <end position="49"/>
    </location>
</feature>
<keyword evidence="4 9" id="KW-0808">Transferase</keyword>
<dbReference type="PANTHER" id="PTHR43065:SF47">
    <property type="match status" value="1"/>
</dbReference>
<feature type="coiled-coil region" evidence="6">
    <location>
        <begin position="257"/>
        <end position="284"/>
    </location>
</feature>
<evidence type="ECO:0000256" key="7">
    <source>
        <dbReference type="SAM" id="Phobius"/>
    </source>
</evidence>
<proteinExistence type="predicted"/>
<dbReference type="SMART" id="SM00387">
    <property type="entry name" value="HATPase_c"/>
    <property type="match status" value="1"/>
</dbReference>
<keyword evidence="7" id="KW-0472">Membrane</keyword>
<evidence type="ECO:0000313" key="9">
    <source>
        <dbReference type="EMBL" id="ABW26983.1"/>
    </source>
</evidence>
<evidence type="ECO:0000256" key="6">
    <source>
        <dbReference type="SAM" id="Coils"/>
    </source>
</evidence>
<dbReference type="Gene3D" id="6.10.340.10">
    <property type="match status" value="1"/>
</dbReference>
<dbReference type="SUPFAM" id="SSF55874">
    <property type="entry name" value="ATPase domain of HSP90 chaperone/DNA topoisomerase II/histidine kinase"/>
    <property type="match status" value="1"/>
</dbReference>
<keyword evidence="7" id="KW-1133">Transmembrane helix</keyword>
<dbReference type="EC" id="2.7.13.3" evidence="2"/>
<dbReference type="OrthoDB" id="9815750at2"/>
<dbReference type="PROSITE" id="PS50109">
    <property type="entry name" value="HIS_KIN"/>
    <property type="match status" value="1"/>
</dbReference>
<sequence>MFRQYGRLKHWLELSPTEVLRGRLSRKIAFWIFAGLVLIEIIILLPSYAKREQDLLTDLEQTGMATLKPWVNIPWDRLSADNSTLLQQSLVFDSRLRGAVVLSPRGQIVAQFGTAPTLQSSDLSRSPITRSLHTNDLIYDIAWSPSEFGTTKYTVIASLDASQVKREKIAYLWRIIGLIVLICVTVTLVTMLALRPLVLKPIDQLRLDLQKVGLAINHDQSQPALATQSIRRSDELGEVVATFHLMVSQIYDNVHERKQVEHQLQELNEDLVKTLTELKAAQASLVEAEKMAALGTLVAGVAHEINTPIGTSITVASTLADETHVFLEAAQSGQLKRSVLNHYIDVARQSTQLINSNLDRAGQLIQSFKQVAVDQSHQSVRTFNLKTYLDEIGTSLQPQIKRSGHQLNILGDDDIVLTQDPGIFAQIITNLVTNSIKHAYPSDINGTLQLQITAANNQVILDYCDDGCGISQDLLNKIFDPFFTTARHIGGTGLGLHIVYNIVVQSLNGTIDVQSQEHKGSQFKITFPLTPSPPVET</sequence>
<reference evidence="9 10" key="1">
    <citation type="journal article" date="2008" name="Proc. Natl. Acad. Sci. U.S.A.">
        <title>Niche adaptation and genome expansion in the chlorophyll d-producing cyanobacterium Acaryochloris marina.</title>
        <authorList>
            <person name="Swingley W.D."/>
            <person name="Chen M."/>
            <person name="Cheung P.C."/>
            <person name="Conrad A.L."/>
            <person name="Dejesa L.C."/>
            <person name="Hao J."/>
            <person name="Honchak B.M."/>
            <person name="Karbach L.E."/>
            <person name="Kurdoglu A."/>
            <person name="Lahiri S."/>
            <person name="Mastrian S.D."/>
            <person name="Miyashita H."/>
            <person name="Page L."/>
            <person name="Ramakrishna P."/>
            <person name="Satoh S."/>
            <person name="Sattley W.M."/>
            <person name="Shimada Y."/>
            <person name="Taylor H.L."/>
            <person name="Tomo T."/>
            <person name="Tsuchiya T."/>
            <person name="Wang Z.T."/>
            <person name="Raymond J."/>
            <person name="Mimuro M."/>
            <person name="Blankenship R.E."/>
            <person name="Touchman J.W."/>
        </authorList>
    </citation>
    <scope>NUCLEOTIDE SEQUENCE [LARGE SCALE GENOMIC DNA]</scope>
    <source>
        <strain evidence="10">MBIC 11017</strain>
    </source>
</reference>
<dbReference type="SUPFAM" id="SSF47384">
    <property type="entry name" value="Homodimeric domain of signal transducing histidine kinase"/>
    <property type="match status" value="1"/>
</dbReference>
<accession>B0CFG4</accession>
<evidence type="ECO:0000256" key="3">
    <source>
        <dbReference type="ARBA" id="ARBA00022553"/>
    </source>
</evidence>
<dbReference type="InterPro" id="IPR003661">
    <property type="entry name" value="HisK_dim/P_dom"/>
</dbReference>
<gene>
    <name evidence="9" type="ordered locus">AM1_1966</name>
</gene>
<evidence type="ECO:0000259" key="8">
    <source>
        <dbReference type="PROSITE" id="PS50109"/>
    </source>
</evidence>
<dbReference type="InterPro" id="IPR004358">
    <property type="entry name" value="Sig_transdc_His_kin-like_C"/>
</dbReference>
<dbReference type="KEGG" id="amr:AM1_1966"/>
<keyword evidence="10" id="KW-1185">Reference proteome</keyword>
<keyword evidence="3" id="KW-0597">Phosphoprotein</keyword>
<keyword evidence="6" id="KW-0175">Coiled coil</keyword>
<feature type="transmembrane region" description="Helical" evidence="7">
    <location>
        <begin position="171"/>
        <end position="194"/>
    </location>
</feature>
<dbReference type="Proteomes" id="UP000000268">
    <property type="component" value="Chromosome"/>
</dbReference>
<dbReference type="CDD" id="cd00082">
    <property type="entry name" value="HisKA"/>
    <property type="match status" value="1"/>
</dbReference>
<dbReference type="PANTHER" id="PTHR43065">
    <property type="entry name" value="SENSOR HISTIDINE KINASE"/>
    <property type="match status" value="1"/>
</dbReference>
<dbReference type="InterPro" id="IPR005467">
    <property type="entry name" value="His_kinase_dom"/>
</dbReference>
<dbReference type="PRINTS" id="PR00344">
    <property type="entry name" value="BCTRLSENSOR"/>
</dbReference>
<dbReference type="STRING" id="329726.AM1_1966"/>
<dbReference type="Gene3D" id="3.30.565.10">
    <property type="entry name" value="Histidine kinase-like ATPase, C-terminal domain"/>
    <property type="match status" value="1"/>
</dbReference>
<dbReference type="Pfam" id="PF02518">
    <property type="entry name" value="HATPase_c"/>
    <property type="match status" value="1"/>
</dbReference>
<keyword evidence="7" id="KW-0812">Transmembrane</keyword>
<evidence type="ECO:0000256" key="5">
    <source>
        <dbReference type="ARBA" id="ARBA00023012"/>
    </source>
</evidence>
<evidence type="ECO:0000313" key="10">
    <source>
        <dbReference type="Proteomes" id="UP000000268"/>
    </source>
</evidence>
<evidence type="ECO:0000256" key="2">
    <source>
        <dbReference type="ARBA" id="ARBA00012438"/>
    </source>
</evidence>
<dbReference type="Gene3D" id="1.10.287.130">
    <property type="match status" value="1"/>
</dbReference>
<dbReference type="InterPro" id="IPR036097">
    <property type="entry name" value="HisK_dim/P_sf"/>
</dbReference>
<dbReference type="eggNOG" id="COG4191">
    <property type="taxonomic scope" value="Bacteria"/>
</dbReference>
<keyword evidence="4 9" id="KW-0418">Kinase</keyword>
<dbReference type="EMBL" id="CP000828">
    <property type="protein sequence ID" value="ABW26983.1"/>
    <property type="molecule type" value="Genomic_DNA"/>
</dbReference>
<organism evidence="9 10">
    <name type="scientific">Acaryochloris marina (strain MBIC 11017)</name>
    <dbReference type="NCBI Taxonomy" id="329726"/>
    <lineage>
        <taxon>Bacteria</taxon>
        <taxon>Bacillati</taxon>
        <taxon>Cyanobacteriota</taxon>
        <taxon>Cyanophyceae</taxon>
        <taxon>Acaryochloridales</taxon>
        <taxon>Acaryochloridaceae</taxon>
        <taxon>Acaryochloris</taxon>
    </lineage>
</organism>
<dbReference type="InterPro" id="IPR036890">
    <property type="entry name" value="HATPase_C_sf"/>
</dbReference>
<comment type="catalytic activity">
    <reaction evidence="1">
        <text>ATP + protein L-histidine = ADP + protein N-phospho-L-histidine.</text>
        <dbReference type="EC" id="2.7.13.3"/>
    </reaction>
</comment>
<name>B0CFG4_ACAM1</name>
<dbReference type="GO" id="GO:0000155">
    <property type="term" value="F:phosphorelay sensor kinase activity"/>
    <property type="evidence" value="ECO:0007669"/>
    <property type="project" value="InterPro"/>
</dbReference>
<evidence type="ECO:0000256" key="1">
    <source>
        <dbReference type="ARBA" id="ARBA00000085"/>
    </source>
</evidence>
<dbReference type="AlphaFoldDB" id="B0CFG4"/>
<feature type="domain" description="Histidine kinase" evidence="8">
    <location>
        <begin position="300"/>
        <end position="531"/>
    </location>
</feature>
<dbReference type="InterPro" id="IPR003594">
    <property type="entry name" value="HATPase_dom"/>
</dbReference>
<protein>
    <recommendedName>
        <fullName evidence="2">histidine kinase</fullName>
        <ecNumber evidence="2">2.7.13.3</ecNumber>
    </recommendedName>
</protein>
<dbReference type="HOGENOM" id="CLU_000445_133_5_3"/>